<dbReference type="AlphaFoldDB" id="A3IK37"/>
<protein>
    <recommendedName>
        <fullName evidence="3">DUF1877 family protein</fullName>
    </recommendedName>
</protein>
<accession>A3IK37</accession>
<evidence type="ECO:0000313" key="2">
    <source>
        <dbReference type="Proteomes" id="UP000003781"/>
    </source>
</evidence>
<comment type="caution">
    <text evidence="1">The sequence shown here is derived from an EMBL/GenBank/DDBJ whole genome shotgun (WGS) entry which is preliminary data.</text>
</comment>
<proteinExistence type="predicted"/>
<dbReference type="EMBL" id="AAXW01000003">
    <property type="protein sequence ID" value="EAZ93026.1"/>
    <property type="molecule type" value="Genomic_DNA"/>
</dbReference>
<reference evidence="1 2" key="1">
    <citation type="submission" date="2007-03" db="EMBL/GenBank/DDBJ databases">
        <authorList>
            <person name="Stal L."/>
            <person name="Ferriera S."/>
            <person name="Johnson J."/>
            <person name="Kravitz S."/>
            <person name="Beeson K."/>
            <person name="Sutton G."/>
            <person name="Rogers Y.-H."/>
            <person name="Friedman R."/>
            <person name="Frazier M."/>
            <person name="Venter J.C."/>
        </authorList>
    </citation>
    <scope>NUCLEOTIDE SEQUENCE [LARGE SCALE GENOMIC DNA]</scope>
    <source>
        <strain evidence="1 2">CCY0110</strain>
    </source>
</reference>
<dbReference type="InterPro" id="IPR035944">
    <property type="entry name" value="YfbM-like_sf"/>
</dbReference>
<dbReference type="Pfam" id="PF08974">
    <property type="entry name" value="DUF1877"/>
    <property type="match status" value="1"/>
</dbReference>
<dbReference type="SUPFAM" id="SSF111069">
    <property type="entry name" value="Hypothetical protein yfbM"/>
    <property type="match status" value="1"/>
</dbReference>
<sequence length="174" mass="20011">MGITFKYRRISLEYFEYSQCHPFGLDIEDFDELISFYDNLRCSDDFLDIGKDWQALHLLLTGEVATDKSQALSPLGNVVFGGIETEYESTYSKVRCLNSNEIIEIVKAMKDISTNDLISRFDPNTFNTTKIYPNPQPGGWDIEQLETVLLSYEKLKSFFKEAAEKDQLIFISPC</sequence>
<dbReference type="Proteomes" id="UP000003781">
    <property type="component" value="Unassembled WGS sequence"/>
</dbReference>
<dbReference type="OrthoDB" id="489746at2"/>
<dbReference type="Gene3D" id="3.40.1760.10">
    <property type="entry name" value="YfbM-like super family"/>
    <property type="match status" value="1"/>
</dbReference>
<name>A3IK37_9CHRO</name>
<dbReference type="eggNOG" id="ENOG5030NID">
    <property type="taxonomic scope" value="Bacteria"/>
</dbReference>
<dbReference type="InterPro" id="IPR015068">
    <property type="entry name" value="DUF1877"/>
</dbReference>
<evidence type="ECO:0008006" key="3">
    <source>
        <dbReference type="Google" id="ProtNLM"/>
    </source>
</evidence>
<evidence type="ECO:0000313" key="1">
    <source>
        <dbReference type="EMBL" id="EAZ93026.1"/>
    </source>
</evidence>
<dbReference type="RefSeq" id="WP_008273696.1">
    <property type="nucleotide sequence ID" value="NZ_AAXW01000003.1"/>
</dbReference>
<keyword evidence="2" id="KW-1185">Reference proteome</keyword>
<organism evidence="1 2">
    <name type="scientific">Crocosphaera chwakensis CCY0110</name>
    <dbReference type="NCBI Taxonomy" id="391612"/>
    <lineage>
        <taxon>Bacteria</taxon>
        <taxon>Bacillati</taxon>
        <taxon>Cyanobacteriota</taxon>
        <taxon>Cyanophyceae</taxon>
        <taxon>Oscillatoriophycideae</taxon>
        <taxon>Chroococcales</taxon>
        <taxon>Aphanothecaceae</taxon>
        <taxon>Crocosphaera</taxon>
        <taxon>Crocosphaera chwakensis</taxon>
    </lineage>
</organism>
<gene>
    <name evidence="1" type="ORF">CY0110_03119</name>
</gene>